<gene>
    <name evidence="1" type="ORF">SCALOS_LOCUS6039</name>
</gene>
<feature type="non-terminal residue" evidence="1">
    <location>
        <position position="1"/>
    </location>
</feature>
<dbReference type="EMBL" id="CAJVPM010010810">
    <property type="protein sequence ID" value="CAG8576484.1"/>
    <property type="molecule type" value="Genomic_DNA"/>
</dbReference>
<proteinExistence type="predicted"/>
<accession>A0ACA9M8K1</accession>
<protein>
    <submittedName>
        <fullName evidence="1">290_t:CDS:1</fullName>
    </submittedName>
</protein>
<evidence type="ECO:0000313" key="2">
    <source>
        <dbReference type="Proteomes" id="UP000789860"/>
    </source>
</evidence>
<comment type="caution">
    <text evidence="1">The sequence shown here is derived from an EMBL/GenBank/DDBJ whole genome shotgun (WGS) entry which is preliminary data.</text>
</comment>
<name>A0ACA9M8K1_9GLOM</name>
<sequence>LLTSYFGYTWLTKPSEQQPREHVYYADFKIHYETQIRKYGQNSLLMTFRVYPFVAFQSEHDRGLLVDGLLFTDSYFGSLTEQQLNSLGQTLLNEKIKFIGNMKEEVLFYDTTLKTYETIPLTQAKAKRAEQSYPKNGTCVRKNETSWIDNFGKTREEIKELNIDEKGLEGGLDLSDFKNLEKLFCSYNCLTNLNVNNSELKELECFNNYLTQITYPTNLEQITYLNISDNNLNPSDLSIFKAGFSKEQTKEIFEKGSQAGKMKKSLKSEEIVIKILEPVKNVISPILVQTDVNLVMLNIFGKTLKFTEIEKVKELETVSSELQTLYLKQEKLNKSKFKQLTNKGKIKKIEQKIEALVKWKKPNEKEVPFIDEIMKKRSEEEVEIMIIKIANTKTTKQSSVSQMVPCYGISRDKEDNEPNNRPSAREVSGVVGEWIDEIYSKKDTQFYHQYKETEEYNTCQALTKLYRQYRDELYSKFCQKNNYDEGAAANEEFRRLLLSLFPQPDVKVNKETQKFFMTINQQLLNKLKQIEGLILEPSQLSPEEKKIKATDSPLIKAIKSRFKPETAEKETQTEISLTEIKQMEQDGEI</sequence>
<evidence type="ECO:0000313" key="1">
    <source>
        <dbReference type="EMBL" id="CAG8576484.1"/>
    </source>
</evidence>
<keyword evidence="2" id="KW-1185">Reference proteome</keyword>
<organism evidence="1 2">
    <name type="scientific">Scutellospora calospora</name>
    <dbReference type="NCBI Taxonomy" id="85575"/>
    <lineage>
        <taxon>Eukaryota</taxon>
        <taxon>Fungi</taxon>
        <taxon>Fungi incertae sedis</taxon>
        <taxon>Mucoromycota</taxon>
        <taxon>Glomeromycotina</taxon>
        <taxon>Glomeromycetes</taxon>
        <taxon>Diversisporales</taxon>
        <taxon>Gigasporaceae</taxon>
        <taxon>Scutellospora</taxon>
    </lineage>
</organism>
<reference evidence="1" key="1">
    <citation type="submission" date="2021-06" db="EMBL/GenBank/DDBJ databases">
        <authorList>
            <person name="Kallberg Y."/>
            <person name="Tangrot J."/>
            <person name="Rosling A."/>
        </authorList>
    </citation>
    <scope>NUCLEOTIDE SEQUENCE</scope>
    <source>
        <strain evidence="1">AU212A</strain>
    </source>
</reference>
<dbReference type="Proteomes" id="UP000789860">
    <property type="component" value="Unassembled WGS sequence"/>
</dbReference>